<dbReference type="Gene3D" id="3.40.190.10">
    <property type="entry name" value="Periplasmic binding protein-like II"/>
    <property type="match status" value="2"/>
</dbReference>
<dbReference type="SUPFAM" id="SSF53850">
    <property type="entry name" value="Periplasmic binding protein-like II"/>
    <property type="match status" value="1"/>
</dbReference>
<dbReference type="PRINTS" id="PR00039">
    <property type="entry name" value="HTHLYSR"/>
</dbReference>
<protein>
    <submittedName>
        <fullName evidence="6">LysR family transcriptional regulator</fullName>
    </submittedName>
</protein>
<dbReference type="InterPro" id="IPR036388">
    <property type="entry name" value="WH-like_DNA-bd_sf"/>
</dbReference>
<evidence type="ECO:0000313" key="7">
    <source>
        <dbReference type="Proteomes" id="UP000821598"/>
    </source>
</evidence>
<dbReference type="Proteomes" id="UP000821598">
    <property type="component" value="Unassembled WGS sequence"/>
</dbReference>
<dbReference type="Pfam" id="PF03466">
    <property type="entry name" value="LysR_substrate"/>
    <property type="match status" value="1"/>
</dbReference>
<comment type="caution">
    <text evidence="6">The sequence shown here is derived from an EMBL/GenBank/DDBJ whole genome shotgun (WGS) entry which is preliminary data.</text>
</comment>
<feature type="domain" description="HTH lysR-type" evidence="5">
    <location>
        <begin position="15"/>
        <end position="72"/>
    </location>
</feature>
<evidence type="ECO:0000259" key="5">
    <source>
        <dbReference type="PROSITE" id="PS50931"/>
    </source>
</evidence>
<sequence>MSSTHARTFEMKRLPSLTAVRYFEVAARLQSFTAAAAELHVTQGAISRMIQTLEEQLEVRLFERNGRWISLTPVGRTYHEQITVGLNQIAEAGSRLKESADQSTLILSVNVGFTLWLVQNISEFRAKFPDIQVDVLAEELKELDYDAPVHARIRYGSPPWPGYDSICLLDTTEAGVVCSPRMKQQVDVHEPADLLTAPLLSIAGTREEPWQKFFEQHGLQMPSLGKSPRFLQMLMMREAAMSGLGFGLVPLFLFQQDFRDGRLVQAIPHTCTIQHGYHLLYRKGEDLNPKLKIFKKWLLARLRASI</sequence>
<keyword evidence="4" id="KW-0804">Transcription</keyword>
<dbReference type="Pfam" id="PF00126">
    <property type="entry name" value="HTH_1"/>
    <property type="match status" value="1"/>
</dbReference>
<dbReference type="PANTHER" id="PTHR30537">
    <property type="entry name" value="HTH-TYPE TRANSCRIPTIONAL REGULATOR"/>
    <property type="match status" value="1"/>
</dbReference>
<dbReference type="SUPFAM" id="SSF46785">
    <property type="entry name" value="Winged helix' DNA-binding domain"/>
    <property type="match status" value="1"/>
</dbReference>
<dbReference type="InterPro" id="IPR005119">
    <property type="entry name" value="LysR_subst-bd"/>
</dbReference>
<evidence type="ECO:0000256" key="1">
    <source>
        <dbReference type="ARBA" id="ARBA00009437"/>
    </source>
</evidence>
<dbReference type="InterPro" id="IPR000847">
    <property type="entry name" value="LysR_HTH_N"/>
</dbReference>
<proteinExistence type="inferred from homology"/>
<dbReference type="InterPro" id="IPR058163">
    <property type="entry name" value="LysR-type_TF_proteobact-type"/>
</dbReference>
<dbReference type="PROSITE" id="PS50931">
    <property type="entry name" value="HTH_LYSR"/>
    <property type="match status" value="1"/>
</dbReference>
<dbReference type="CDD" id="cd08432">
    <property type="entry name" value="PBP2_GcdR_TrpI_HvrB_AmpR_like"/>
    <property type="match status" value="1"/>
</dbReference>
<keyword evidence="3" id="KW-0238">DNA-binding</keyword>
<evidence type="ECO:0000256" key="4">
    <source>
        <dbReference type="ARBA" id="ARBA00023163"/>
    </source>
</evidence>
<organism evidence="6 7">
    <name type="scientific">Paraburkholderia youngii</name>
    <dbReference type="NCBI Taxonomy" id="2782701"/>
    <lineage>
        <taxon>Bacteria</taxon>
        <taxon>Pseudomonadati</taxon>
        <taxon>Pseudomonadota</taxon>
        <taxon>Betaproteobacteria</taxon>
        <taxon>Burkholderiales</taxon>
        <taxon>Burkholderiaceae</taxon>
        <taxon>Paraburkholderia</taxon>
    </lineage>
</organism>
<comment type="similarity">
    <text evidence="1">Belongs to the LysR transcriptional regulatory family.</text>
</comment>
<dbReference type="PANTHER" id="PTHR30537:SF74">
    <property type="entry name" value="HTH-TYPE TRANSCRIPTIONAL REGULATOR TRPI"/>
    <property type="match status" value="1"/>
</dbReference>
<dbReference type="EMBL" id="VOMC01000025">
    <property type="protein sequence ID" value="NVI06604.1"/>
    <property type="molecule type" value="Genomic_DNA"/>
</dbReference>
<evidence type="ECO:0000256" key="2">
    <source>
        <dbReference type="ARBA" id="ARBA00023015"/>
    </source>
</evidence>
<keyword evidence="7" id="KW-1185">Reference proteome</keyword>
<dbReference type="Gene3D" id="1.10.10.10">
    <property type="entry name" value="Winged helix-like DNA-binding domain superfamily/Winged helix DNA-binding domain"/>
    <property type="match status" value="1"/>
</dbReference>
<accession>A0ABX2NQ94</accession>
<evidence type="ECO:0000313" key="6">
    <source>
        <dbReference type="EMBL" id="NVI06604.1"/>
    </source>
</evidence>
<name>A0ABX2NQ94_9BURK</name>
<dbReference type="InterPro" id="IPR036390">
    <property type="entry name" value="WH_DNA-bd_sf"/>
</dbReference>
<keyword evidence="2" id="KW-0805">Transcription regulation</keyword>
<evidence type="ECO:0000256" key="3">
    <source>
        <dbReference type="ARBA" id="ARBA00023125"/>
    </source>
</evidence>
<gene>
    <name evidence="6" type="ORF">FSB64_23105</name>
</gene>
<reference evidence="6 7" key="1">
    <citation type="submission" date="2019-08" db="EMBL/GenBank/DDBJ databases">
        <title>Paraburkholderia simonii sp. nov. and P. youngii sp. nov. Brazilian and Mexican Mimosa-associated rhizobia.</title>
        <authorList>
            <person name="Mavima L."/>
            <person name="Beukes C.W."/>
            <person name="Palmer M."/>
            <person name="De Meyer S.E."/>
            <person name="James E.K."/>
            <person name="Maluk M."/>
            <person name="Avontuur J.R."/>
            <person name="Chan W.Y."/>
            <person name="Venter S.N."/>
            <person name="Steenkamp E.T."/>
        </authorList>
    </citation>
    <scope>NUCLEOTIDE SEQUENCE [LARGE SCALE GENOMIC DNA]</scope>
    <source>
        <strain evidence="6 7">JPY454</strain>
    </source>
</reference>